<dbReference type="GO" id="GO:0003995">
    <property type="term" value="F:acyl-CoA dehydrogenase activity"/>
    <property type="evidence" value="ECO:0007669"/>
    <property type="project" value="TreeGrafter"/>
</dbReference>
<dbReference type="InterPro" id="IPR009100">
    <property type="entry name" value="AcylCoA_DH/oxidase_NM_dom_sf"/>
</dbReference>
<dbReference type="PANTHER" id="PTHR43884:SF12">
    <property type="entry name" value="ISOVALERYL-COA DEHYDROGENASE, MITOCHONDRIAL-RELATED"/>
    <property type="match status" value="1"/>
</dbReference>
<dbReference type="InterPro" id="IPR037069">
    <property type="entry name" value="AcylCoA_DH/ox_N_sf"/>
</dbReference>
<sequence>MLDVQSMNTGDAAALPGAEVVEAVRALSARELPSLVNRIDTEGYYPEDLMRAFGRLGAYAHHLPGKSPSVDLMTSINAMAAAGEHCLSTSFCMWCQDALAWYIYASDNDHLRTGIGPQIASGAVLGGTALSNPMKSLFGIEPMRLKGRRVAGGYVVKGLLPYVSNLGPDHYFGGIFEVEDGGTTRNVMAAIPCAAEGLSLADNAKFTALDGTRTFAVQMRDVSVPDEWVIADPVDDYIKRIRAGFILLQAGMEFGLIRDCLRLIEQTKGPLGHVNKYLDVQAEPIAEGLATMEAEVARLAATPFETDRDYWRAVIEARLAAGDASVAAAHAAMLHCGARGYVAGATAQRRLREAYFVAIVTPATKQLRKMLADMAH</sequence>
<dbReference type="EMBL" id="JACRJB010000045">
    <property type="protein sequence ID" value="MBI5130854.1"/>
    <property type="molecule type" value="Genomic_DNA"/>
</dbReference>
<evidence type="ECO:0000313" key="3">
    <source>
        <dbReference type="Proteomes" id="UP000782519"/>
    </source>
</evidence>
<dbReference type="Gene3D" id="2.40.110.10">
    <property type="entry name" value="Butyryl-CoA Dehydrogenase, subunit A, domain 2"/>
    <property type="match status" value="1"/>
</dbReference>
<dbReference type="SUPFAM" id="SSF47203">
    <property type="entry name" value="Acyl-CoA dehydrogenase C-terminal domain-like"/>
    <property type="match status" value="1"/>
</dbReference>
<proteinExistence type="predicted"/>
<dbReference type="InterPro" id="IPR046373">
    <property type="entry name" value="Acyl-CoA_Oxase/DH_mid-dom_sf"/>
</dbReference>
<accession>A0A933RZ47</accession>
<dbReference type="AlphaFoldDB" id="A0A933RZ47"/>
<dbReference type="Proteomes" id="UP000782519">
    <property type="component" value="Unassembled WGS sequence"/>
</dbReference>
<reference evidence="2" key="1">
    <citation type="submission" date="2020-07" db="EMBL/GenBank/DDBJ databases">
        <title>Huge and variable diversity of episymbiotic CPR bacteria and DPANN archaea in groundwater ecosystems.</title>
        <authorList>
            <person name="He C.Y."/>
            <person name="Keren R."/>
            <person name="Whittaker M."/>
            <person name="Farag I.F."/>
            <person name="Doudna J."/>
            <person name="Cate J.H.D."/>
            <person name="Banfield J.F."/>
        </authorList>
    </citation>
    <scope>NUCLEOTIDE SEQUENCE</scope>
    <source>
        <strain evidence="2">NC_groundwater_1818_Pr3_B-0.1um_66_35</strain>
    </source>
</reference>
<dbReference type="Pfam" id="PF02771">
    <property type="entry name" value="Acyl-CoA_dh_N"/>
    <property type="match status" value="1"/>
</dbReference>
<dbReference type="SUPFAM" id="SSF56645">
    <property type="entry name" value="Acyl-CoA dehydrogenase NM domain-like"/>
    <property type="match status" value="1"/>
</dbReference>
<protein>
    <submittedName>
        <fullName evidence="2">Acyl-CoA/acyl-ACP dehydrogenase</fullName>
    </submittedName>
</protein>
<dbReference type="PANTHER" id="PTHR43884">
    <property type="entry name" value="ACYL-COA DEHYDROGENASE"/>
    <property type="match status" value="1"/>
</dbReference>
<evidence type="ECO:0000259" key="1">
    <source>
        <dbReference type="Pfam" id="PF02771"/>
    </source>
</evidence>
<dbReference type="InterPro" id="IPR013786">
    <property type="entry name" value="AcylCoA_DH/ox_N"/>
</dbReference>
<dbReference type="Gene3D" id="1.10.540.10">
    <property type="entry name" value="Acyl-CoA dehydrogenase/oxidase, N-terminal domain"/>
    <property type="match status" value="1"/>
</dbReference>
<dbReference type="InterPro" id="IPR036250">
    <property type="entry name" value="AcylCo_DH-like_C"/>
</dbReference>
<dbReference type="GO" id="GO:0050660">
    <property type="term" value="F:flavin adenine dinucleotide binding"/>
    <property type="evidence" value="ECO:0007669"/>
    <property type="project" value="InterPro"/>
</dbReference>
<name>A0A933RZ47_RHOPL</name>
<evidence type="ECO:0000313" key="2">
    <source>
        <dbReference type="EMBL" id="MBI5130854.1"/>
    </source>
</evidence>
<organism evidence="2 3">
    <name type="scientific">Rhodopseudomonas palustris</name>
    <dbReference type="NCBI Taxonomy" id="1076"/>
    <lineage>
        <taxon>Bacteria</taxon>
        <taxon>Pseudomonadati</taxon>
        <taxon>Pseudomonadota</taxon>
        <taxon>Alphaproteobacteria</taxon>
        <taxon>Hyphomicrobiales</taxon>
        <taxon>Nitrobacteraceae</taxon>
        <taxon>Rhodopseudomonas</taxon>
    </lineage>
</organism>
<feature type="domain" description="Acyl-CoA dehydrogenase/oxidase N-terminal" evidence="1">
    <location>
        <begin position="20"/>
        <end position="122"/>
    </location>
</feature>
<gene>
    <name evidence="2" type="ORF">HZA66_15540</name>
</gene>
<comment type="caution">
    <text evidence="2">The sequence shown here is derived from an EMBL/GenBank/DDBJ whole genome shotgun (WGS) entry which is preliminary data.</text>
</comment>